<keyword evidence="1" id="KW-0472">Membrane</keyword>
<sequence length="196" mass="22772">MDTVPDFEELSLPRPLEEIPAHTDINNATSDHSVKTLLSWSAPGRPFKKRGKQFYMTAILIAFLVEVILFLFSQYTLMLVVVSLVFVSFAFAYVPPKNFHYRLSSEGVMVEDHFYIWHELYDFYFTTRNGQDILNIRSQAMIPGVITITLGEMQKDHVRNVLLPYLPFREYVKPTFMEKSGNWLSHNFPLEKASKV</sequence>
<keyword evidence="1" id="KW-1133">Transmembrane helix</keyword>
<dbReference type="AlphaFoldDB" id="A0A1F6AYY0"/>
<evidence type="ECO:0000313" key="3">
    <source>
        <dbReference type="Proteomes" id="UP000178461"/>
    </source>
</evidence>
<organism evidence="2 3">
    <name type="scientific">Candidatus Gottesmanbacteria bacterium RIFCSPLOWO2_01_FULL_46_21</name>
    <dbReference type="NCBI Taxonomy" id="1798393"/>
    <lineage>
        <taxon>Bacteria</taxon>
        <taxon>Candidatus Gottesmaniibacteriota</taxon>
    </lineage>
</organism>
<evidence type="ECO:0008006" key="4">
    <source>
        <dbReference type="Google" id="ProtNLM"/>
    </source>
</evidence>
<proteinExistence type="predicted"/>
<protein>
    <recommendedName>
        <fullName evidence="4">DUF5673 domain-containing protein</fullName>
    </recommendedName>
</protein>
<accession>A0A1F6AYY0</accession>
<feature type="transmembrane region" description="Helical" evidence="1">
    <location>
        <begin position="54"/>
        <end position="71"/>
    </location>
</feature>
<dbReference type="Proteomes" id="UP000178461">
    <property type="component" value="Unassembled WGS sequence"/>
</dbReference>
<name>A0A1F6AYY0_9BACT</name>
<evidence type="ECO:0000313" key="2">
    <source>
        <dbReference type="EMBL" id="OGG29507.1"/>
    </source>
</evidence>
<gene>
    <name evidence="2" type="ORF">A2971_02350</name>
</gene>
<keyword evidence="1" id="KW-0812">Transmembrane</keyword>
<comment type="caution">
    <text evidence="2">The sequence shown here is derived from an EMBL/GenBank/DDBJ whole genome shotgun (WGS) entry which is preliminary data.</text>
</comment>
<feature type="transmembrane region" description="Helical" evidence="1">
    <location>
        <begin position="77"/>
        <end position="94"/>
    </location>
</feature>
<evidence type="ECO:0000256" key="1">
    <source>
        <dbReference type="SAM" id="Phobius"/>
    </source>
</evidence>
<dbReference type="EMBL" id="MFJW01000022">
    <property type="protein sequence ID" value="OGG29507.1"/>
    <property type="molecule type" value="Genomic_DNA"/>
</dbReference>
<reference evidence="2 3" key="1">
    <citation type="journal article" date="2016" name="Nat. Commun.">
        <title>Thousands of microbial genomes shed light on interconnected biogeochemical processes in an aquifer system.</title>
        <authorList>
            <person name="Anantharaman K."/>
            <person name="Brown C.T."/>
            <person name="Hug L.A."/>
            <person name="Sharon I."/>
            <person name="Castelle C.J."/>
            <person name="Probst A.J."/>
            <person name="Thomas B.C."/>
            <person name="Singh A."/>
            <person name="Wilkins M.J."/>
            <person name="Karaoz U."/>
            <person name="Brodie E.L."/>
            <person name="Williams K.H."/>
            <person name="Hubbard S.S."/>
            <person name="Banfield J.F."/>
        </authorList>
    </citation>
    <scope>NUCLEOTIDE SEQUENCE [LARGE SCALE GENOMIC DNA]</scope>
</reference>